<evidence type="ECO:0000256" key="1">
    <source>
        <dbReference type="SAM" id="Phobius"/>
    </source>
</evidence>
<name>A0A386HLY0_9BACT</name>
<sequence length="305" mass="36206">MKVITHLQSELENDMLSKVQHQNFEPGEFVDICYKNYHEIISLIEDFPWNKERDRIIIALTNPSITIEDEKGNYLKLALFFNGKYVLHYFDKEQHLYTKSFTDYRGAYPYIQSFLEEGKLDLKDFKKEYTWNQHNLIHFATKDFHYFLTKGKVRKFMWRQNFASLLCTSIIAFIVILAIHRLQYATAFFLIIVSSPFWVFNLLLSSNYYNYAKRKMLYMTKGENVFYYGDKSAPTKYNKEDILKVVEHAVRGRSVANGFSFLKIHFKNGDTIKIPNILVNNSELRNKLYMCNIILSGRPYMKKEA</sequence>
<keyword evidence="1" id="KW-0472">Membrane</keyword>
<evidence type="ECO:0000313" key="3">
    <source>
        <dbReference type="EMBL" id="AYD46629.1"/>
    </source>
</evidence>
<feature type="transmembrane region" description="Helical" evidence="1">
    <location>
        <begin position="162"/>
        <end position="182"/>
    </location>
</feature>
<feature type="transmembrane region" description="Helical" evidence="1">
    <location>
        <begin position="188"/>
        <end position="209"/>
    </location>
</feature>
<keyword evidence="4" id="KW-1185">Reference proteome</keyword>
<protein>
    <recommendedName>
        <fullName evidence="2">PH domain-containing protein</fullName>
    </recommendedName>
</protein>
<evidence type="ECO:0000313" key="4">
    <source>
        <dbReference type="Proteomes" id="UP000266118"/>
    </source>
</evidence>
<dbReference type="OrthoDB" id="662406at2"/>
<dbReference type="Proteomes" id="UP000266118">
    <property type="component" value="Chromosome"/>
</dbReference>
<dbReference type="KEGG" id="ark:D6B99_02760"/>
<dbReference type="EMBL" id="CP032489">
    <property type="protein sequence ID" value="AYD46629.1"/>
    <property type="molecule type" value="Genomic_DNA"/>
</dbReference>
<dbReference type="RefSeq" id="WP_119984849.1">
    <property type="nucleotide sequence ID" value="NZ_CP032489.1"/>
</dbReference>
<gene>
    <name evidence="3" type="ORF">D6B99_02760</name>
</gene>
<organism evidence="3 4">
    <name type="scientific">Arachidicoccus soli</name>
    <dbReference type="NCBI Taxonomy" id="2341117"/>
    <lineage>
        <taxon>Bacteria</taxon>
        <taxon>Pseudomonadati</taxon>
        <taxon>Bacteroidota</taxon>
        <taxon>Chitinophagia</taxon>
        <taxon>Chitinophagales</taxon>
        <taxon>Chitinophagaceae</taxon>
        <taxon>Arachidicoccus</taxon>
    </lineage>
</organism>
<dbReference type="InterPro" id="IPR058916">
    <property type="entry name" value="PH_40"/>
</dbReference>
<feature type="domain" description="PH" evidence="2">
    <location>
        <begin position="156"/>
        <end position="287"/>
    </location>
</feature>
<proteinExistence type="predicted"/>
<evidence type="ECO:0000259" key="2">
    <source>
        <dbReference type="Pfam" id="PF26566"/>
    </source>
</evidence>
<accession>A0A386HLY0</accession>
<reference evidence="3 4" key="1">
    <citation type="submission" date="2018-09" db="EMBL/GenBank/DDBJ databases">
        <title>Arachidicoccus sp. nov., a bacterium isolated from soil.</title>
        <authorList>
            <person name="Weon H.-Y."/>
            <person name="Kwon S.-W."/>
            <person name="Lee S.A."/>
        </authorList>
    </citation>
    <scope>NUCLEOTIDE SEQUENCE [LARGE SCALE GENOMIC DNA]</scope>
    <source>
        <strain evidence="3 4">KIS59-12</strain>
    </source>
</reference>
<keyword evidence="1" id="KW-1133">Transmembrane helix</keyword>
<dbReference type="AlphaFoldDB" id="A0A386HLY0"/>
<keyword evidence="1" id="KW-0812">Transmembrane</keyword>
<dbReference type="Pfam" id="PF26566">
    <property type="entry name" value="PH_40"/>
    <property type="match status" value="1"/>
</dbReference>